<dbReference type="PANTHER" id="PTHR47793:SF1">
    <property type="entry name" value="HISTONE DEACETYLASE COMPLEX SUBUNIT CTI6"/>
    <property type="match status" value="1"/>
</dbReference>
<dbReference type="GO" id="GO:0008270">
    <property type="term" value="F:zinc ion binding"/>
    <property type="evidence" value="ECO:0007669"/>
    <property type="project" value="UniProtKB-KW"/>
</dbReference>
<sequence>MSRRSSRRSLSLDQKSRSKILSEVLESRSSTNATASGIDVSVEEDEDEELEGGGNVDRADEGEEEEEEEEEITRCICGQDELSQDRINPALAHLLKKEFKIDIDQGLFIQCDKCSVWQHGYCVGLYENDDVPDKYWCEQCKPELHIIVDYDTYLDRTLYKPVNDKRKKIEQFGIRQQANHSNEIKLEATDVSKSSNGNNNNNNNNNNNKNNNNNNKNNKDTENINANTNDSSRGNINSTNNQSTSTSSSASTSGKRKRNERGLLNASKERRTDRRYHYQRDDADEYDKQLQKALRESAKESGLVAEELETGRLSPRKRSSRNTQDSITSASRNSLGLYSDGENTRSKRFKTENAAAELHSDGSESQANSTDLSRSKYNRSKKRSERGNGRAHSASASASASSSTTSVASAAEKYGKRSAKKMDSNDLVASNATAKEEIVKQPFKPRYVSGNSSFYDLRKRTSAIIEWIVRTHHDLLEEKAQKLELFSFAPDSEVVREEKTALERSFDENSAKIENLRTKINEWESKFGKYAAL</sequence>
<dbReference type="HOGENOM" id="CLU_020879_1_0_1"/>
<reference evidence="6 7" key="1">
    <citation type="journal article" date="2009" name="Nature">
        <title>Evolution of pathogenicity and sexual reproduction in eight Candida genomes.</title>
        <authorList>
            <person name="Butler G."/>
            <person name="Rasmussen M.D."/>
            <person name="Lin M.F."/>
            <person name="Santos M.A."/>
            <person name="Sakthikumar S."/>
            <person name="Munro C.A."/>
            <person name="Rheinbay E."/>
            <person name="Grabherr M."/>
            <person name="Forche A."/>
            <person name="Reedy J.L."/>
            <person name="Agrafioti I."/>
            <person name="Arnaud M.B."/>
            <person name="Bates S."/>
            <person name="Brown A.J."/>
            <person name="Brunke S."/>
            <person name="Costanzo M.C."/>
            <person name="Fitzpatrick D.A."/>
            <person name="de Groot P.W."/>
            <person name="Harris D."/>
            <person name="Hoyer L.L."/>
            <person name="Hube B."/>
            <person name="Klis F.M."/>
            <person name="Kodira C."/>
            <person name="Lennard N."/>
            <person name="Logue M.E."/>
            <person name="Martin R."/>
            <person name="Neiman A.M."/>
            <person name="Nikolaou E."/>
            <person name="Quail M.A."/>
            <person name="Quinn J."/>
            <person name="Santos M.C."/>
            <person name="Schmitzberger F.F."/>
            <person name="Sherlock G."/>
            <person name="Shah P."/>
            <person name="Silverstein K.A."/>
            <person name="Skrzypek M.S."/>
            <person name="Soll D."/>
            <person name="Staggs R."/>
            <person name="Stansfield I."/>
            <person name="Stumpf M.P."/>
            <person name="Sudbery P.E."/>
            <person name="Srikantha T."/>
            <person name="Zeng Q."/>
            <person name="Berman J."/>
            <person name="Berriman M."/>
            <person name="Heitman J."/>
            <person name="Gow N.A."/>
            <person name="Lorenz M.C."/>
            <person name="Birren B.W."/>
            <person name="Kellis M."/>
            <person name="Cuomo C.A."/>
        </authorList>
    </citation>
    <scope>NUCLEOTIDE SEQUENCE [LARGE SCALE GENOMIC DNA]</scope>
    <source>
        <strain evidence="7">ATCC 11503 / BCRC 21390 / CBS 2605 / JCM 1781 / NBRC 1676 / NRRL YB-4239</strain>
    </source>
</reference>
<dbReference type="OMA" id="RPRYMNP"/>
<accession>A5E5J9</accession>
<dbReference type="GeneID" id="5231012"/>
<protein>
    <recommendedName>
        <fullName evidence="5">Zinc finger PHD-type domain-containing protein</fullName>
    </recommendedName>
</protein>
<dbReference type="STRING" id="379508.A5E5J9"/>
<dbReference type="PROSITE" id="PS01359">
    <property type="entry name" value="ZF_PHD_1"/>
    <property type="match status" value="1"/>
</dbReference>
<keyword evidence="1" id="KW-0479">Metal-binding</keyword>
<evidence type="ECO:0000256" key="3">
    <source>
        <dbReference type="ARBA" id="ARBA00022833"/>
    </source>
</evidence>
<name>A5E5J9_LODEL</name>
<dbReference type="GO" id="GO:0061188">
    <property type="term" value="P:negative regulation of rDNA heterochromatin formation"/>
    <property type="evidence" value="ECO:0007669"/>
    <property type="project" value="TreeGrafter"/>
</dbReference>
<dbReference type="GO" id="GO:0070210">
    <property type="term" value="C:Rpd3L-Expanded complex"/>
    <property type="evidence" value="ECO:0007669"/>
    <property type="project" value="TreeGrafter"/>
</dbReference>
<dbReference type="InterPro" id="IPR003903">
    <property type="entry name" value="UIM_dom"/>
</dbReference>
<proteinExistence type="predicted"/>
<feature type="compositionally biased region" description="Acidic residues" evidence="4">
    <location>
        <begin position="60"/>
        <end position="71"/>
    </location>
</feature>
<dbReference type="GO" id="GO:0061186">
    <property type="term" value="P:negative regulation of silent mating-type cassette heterochromatin formation"/>
    <property type="evidence" value="ECO:0007669"/>
    <property type="project" value="TreeGrafter"/>
</dbReference>
<evidence type="ECO:0000259" key="5">
    <source>
        <dbReference type="SMART" id="SM00249"/>
    </source>
</evidence>
<dbReference type="InterPro" id="IPR011011">
    <property type="entry name" value="Znf_FYVE_PHD"/>
</dbReference>
<feature type="compositionally biased region" description="Basic and acidic residues" evidence="4">
    <location>
        <begin position="342"/>
        <end position="351"/>
    </location>
</feature>
<dbReference type="InParanoid" id="A5E5J9"/>
<feature type="region of interest" description="Disordered" evidence="4">
    <location>
        <begin position="23"/>
        <end position="72"/>
    </location>
</feature>
<dbReference type="InterPro" id="IPR013083">
    <property type="entry name" value="Znf_RING/FYVE/PHD"/>
</dbReference>
<feature type="compositionally biased region" description="Low complexity" evidence="4">
    <location>
        <begin position="196"/>
        <end position="216"/>
    </location>
</feature>
<evidence type="ECO:0000256" key="1">
    <source>
        <dbReference type="ARBA" id="ARBA00022723"/>
    </source>
</evidence>
<dbReference type="Pfam" id="PF20826">
    <property type="entry name" value="PHD_5"/>
    <property type="match status" value="1"/>
</dbReference>
<dbReference type="VEuPathDB" id="FungiDB:LELG_04888"/>
<dbReference type="PROSITE" id="PS50330">
    <property type="entry name" value="UIM"/>
    <property type="match status" value="1"/>
</dbReference>
<feature type="compositionally biased region" description="Polar residues" evidence="4">
    <location>
        <begin position="321"/>
        <end position="336"/>
    </location>
</feature>
<feature type="compositionally biased region" description="Polar residues" evidence="4">
    <location>
        <begin position="363"/>
        <end position="372"/>
    </location>
</feature>
<dbReference type="PANTHER" id="PTHR47793">
    <property type="entry name" value="HISTONE DEACETYLASE COMPLEX SUBUNIT CTI6"/>
    <property type="match status" value="1"/>
</dbReference>
<gene>
    <name evidence="6" type="ORF">LELG_04888</name>
</gene>
<dbReference type="SUPFAM" id="SSF57903">
    <property type="entry name" value="FYVE/PHD zinc finger"/>
    <property type="match status" value="1"/>
</dbReference>
<feature type="compositionally biased region" description="Low complexity" evidence="4">
    <location>
        <begin position="393"/>
        <end position="407"/>
    </location>
</feature>
<dbReference type="EMBL" id="CH981530">
    <property type="protein sequence ID" value="EDK46707.1"/>
    <property type="molecule type" value="Genomic_DNA"/>
</dbReference>
<dbReference type="InterPro" id="IPR001965">
    <property type="entry name" value="Znf_PHD"/>
</dbReference>
<keyword evidence="3" id="KW-0862">Zinc</keyword>
<dbReference type="eggNOG" id="KOG1844">
    <property type="taxonomic scope" value="Eukaryota"/>
</dbReference>
<evidence type="ECO:0000256" key="4">
    <source>
        <dbReference type="SAM" id="MobiDB-lite"/>
    </source>
</evidence>
<dbReference type="Gene3D" id="3.30.40.10">
    <property type="entry name" value="Zinc/RING finger domain, C3HC4 (zinc finger)"/>
    <property type="match status" value="1"/>
</dbReference>
<evidence type="ECO:0000313" key="6">
    <source>
        <dbReference type="EMBL" id="EDK46707.1"/>
    </source>
</evidence>
<dbReference type="GO" id="GO:0033698">
    <property type="term" value="C:Rpd3L complex"/>
    <property type="evidence" value="ECO:0007669"/>
    <property type="project" value="TreeGrafter"/>
</dbReference>
<dbReference type="InterPro" id="IPR019786">
    <property type="entry name" value="Zinc_finger_PHD-type_CS"/>
</dbReference>
<keyword evidence="7" id="KW-1185">Reference proteome</keyword>
<dbReference type="KEGG" id="lel:PVL30_005609"/>
<dbReference type="SMART" id="SM00249">
    <property type="entry name" value="PHD"/>
    <property type="match status" value="1"/>
</dbReference>
<dbReference type="Proteomes" id="UP000001996">
    <property type="component" value="Unassembled WGS sequence"/>
</dbReference>
<dbReference type="OrthoDB" id="418595at2759"/>
<feature type="region of interest" description="Disordered" evidence="4">
    <location>
        <begin position="191"/>
        <end position="407"/>
    </location>
</feature>
<feature type="compositionally biased region" description="Acidic residues" evidence="4">
    <location>
        <begin position="41"/>
        <end position="51"/>
    </location>
</feature>
<evidence type="ECO:0000313" key="7">
    <source>
        <dbReference type="Proteomes" id="UP000001996"/>
    </source>
</evidence>
<organism evidence="6 7">
    <name type="scientific">Lodderomyces elongisporus (strain ATCC 11503 / CBS 2605 / JCM 1781 / NBRC 1676 / NRRL YB-4239)</name>
    <name type="common">Yeast</name>
    <name type="synonym">Saccharomyces elongisporus</name>
    <dbReference type="NCBI Taxonomy" id="379508"/>
    <lineage>
        <taxon>Eukaryota</taxon>
        <taxon>Fungi</taxon>
        <taxon>Dikarya</taxon>
        <taxon>Ascomycota</taxon>
        <taxon>Saccharomycotina</taxon>
        <taxon>Pichiomycetes</taxon>
        <taxon>Debaryomycetaceae</taxon>
        <taxon>Candida/Lodderomyces clade</taxon>
        <taxon>Lodderomyces</taxon>
    </lineage>
</organism>
<dbReference type="InterPro" id="IPR053051">
    <property type="entry name" value="HDAC_complex_subunit"/>
</dbReference>
<dbReference type="FunCoup" id="A5E5J9">
    <property type="interactions" value="121"/>
</dbReference>
<feature type="domain" description="Zinc finger PHD-type" evidence="5">
    <location>
        <begin position="74"/>
        <end position="141"/>
    </location>
</feature>
<keyword evidence="2" id="KW-0863">Zinc-finger</keyword>
<evidence type="ECO:0000256" key="2">
    <source>
        <dbReference type="ARBA" id="ARBA00022771"/>
    </source>
</evidence>
<feature type="compositionally biased region" description="Basic and acidic residues" evidence="4">
    <location>
        <begin position="267"/>
        <end position="299"/>
    </location>
</feature>
<feature type="compositionally biased region" description="Low complexity" evidence="4">
    <location>
        <begin position="223"/>
        <end position="253"/>
    </location>
</feature>
<dbReference type="AlphaFoldDB" id="A5E5J9"/>